<dbReference type="RefSeq" id="WP_094607179.1">
    <property type="nucleotide sequence ID" value="NZ_CP155573.1"/>
</dbReference>
<dbReference type="Proteomes" id="UP000216752">
    <property type="component" value="Chromosome"/>
</dbReference>
<dbReference type="Pfam" id="PF12728">
    <property type="entry name" value="HTH_17"/>
    <property type="match status" value="1"/>
</dbReference>
<evidence type="ECO:0000313" key="2">
    <source>
        <dbReference type="EMBL" id="XFO69582.1"/>
    </source>
</evidence>
<gene>
    <name evidence="2" type="ORF">SPSIL_058160</name>
</gene>
<feature type="domain" description="Helix-turn-helix" evidence="1">
    <location>
        <begin position="23"/>
        <end position="68"/>
    </location>
</feature>
<dbReference type="InterPro" id="IPR041657">
    <property type="entry name" value="HTH_17"/>
</dbReference>
<dbReference type="NCBIfam" id="TIGR01764">
    <property type="entry name" value="excise"/>
    <property type="match status" value="1"/>
</dbReference>
<evidence type="ECO:0000259" key="1">
    <source>
        <dbReference type="Pfam" id="PF12728"/>
    </source>
</evidence>
<proteinExistence type="predicted"/>
<evidence type="ECO:0000313" key="3">
    <source>
        <dbReference type="Proteomes" id="UP000216752"/>
    </source>
</evidence>
<keyword evidence="3" id="KW-1185">Reference proteome</keyword>
<accession>A0ABZ3IVW6</accession>
<organism evidence="2 3">
    <name type="scientific">Sporomusa silvacetica DSM 10669</name>
    <dbReference type="NCBI Taxonomy" id="1123289"/>
    <lineage>
        <taxon>Bacteria</taxon>
        <taxon>Bacillati</taxon>
        <taxon>Bacillota</taxon>
        <taxon>Negativicutes</taxon>
        <taxon>Selenomonadales</taxon>
        <taxon>Sporomusaceae</taxon>
        <taxon>Sporomusa</taxon>
    </lineage>
</organism>
<protein>
    <recommendedName>
        <fullName evidence="1">Helix-turn-helix domain-containing protein</fullName>
    </recommendedName>
</protein>
<name>A0ABZ3IVW6_9FIRM</name>
<dbReference type="EMBL" id="CP155573">
    <property type="protein sequence ID" value="XFO69582.1"/>
    <property type="molecule type" value="Genomic_DNA"/>
</dbReference>
<reference evidence="2" key="1">
    <citation type="submission" date="2024-05" db="EMBL/GenBank/DDBJ databases">
        <title>Isolation and characterization of Sporomusa carbonis sp. nov., a carboxydotrophic hydrogenogen in the genus of Sporomusa isolated from a charcoal burning pile.</title>
        <authorList>
            <person name="Boeer T."/>
            <person name="Rosenbaum F."/>
            <person name="Eysell L."/>
            <person name="Mueller V."/>
            <person name="Daniel R."/>
            <person name="Poehlein A."/>
        </authorList>
    </citation>
    <scope>NUCLEOTIDE SEQUENCE [LARGE SCALE GENOMIC DNA]</scope>
    <source>
        <strain evidence="2">DSM 10669</strain>
    </source>
</reference>
<dbReference type="InterPro" id="IPR010093">
    <property type="entry name" value="SinI_DNA-bd"/>
</dbReference>
<sequence>MSKKNQQPAHIPILSIDFKFFYVSEVAAMLRVSAPVIYNLIHEGKLDAIKIGRAWKIPEASITNYINSLGSHLI</sequence>